<accession>A0A0K2TWT4</accession>
<proteinExistence type="predicted"/>
<evidence type="ECO:0000313" key="1">
    <source>
        <dbReference type="EMBL" id="CDW30305.1"/>
    </source>
</evidence>
<protein>
    <submittedName>
        <fullName evidence="1">Uncharacterized protein</fullName>
    </submittedName>
</protein>
<sequence length="12" mass="1403">MAWVIQLQISLT</sequence>
<organism evidence="1">
    <name type="scientific">Lepeophtheirus salmonis</name>
    <name type="common">Salmon louse</name>
    <name type="synonym">Caligus salmonis</name>
    <dbReference type="NCBI Taxonomy" id="72036"/>
    <lineage>
        <taxon>Eukaryota</taxon>
        <taxon>Metazoa</taxon>
        <taxon>Ecdysozoa</taxon>
        <taxon>Arthropoda</taxon>
        <taxon>Crustacea</taxon>
        <taxon>Multicrustacea</taxon>
        <taxon>Hexanauplia</taxon>
        <taxon>Copepoda</taxon>
        <taxon>Siphonostomatoida</taxon>
        <taxon>Caligidae</taxon>
        <taxon>Lepeophtheirus</taxon>
    </lineage>
</organism>
<name>A0A0K2TWT4_LEPSM</name>
<dbReference type="EMBL" id="HACA01012944">
    <property type="protein sequence ID" value="CDW30305.1"/>
    <property type="molecule type" value="Transcribed_RNA"/>
</dbReference>
<reference evidence="1" key="1">
    <citation type="submission" date="2014-05" db="EMBL/GenBank/DDBJ databases">
        <authorList>
            <person name="Chronopoulou M."/>
        </authorList>
    </citation>
    <scope>NUCLEOTIDE SEQUENCE</scope>
    <source>
        <tissue evidence="1">Whole organism</tissue>
    </source>
</reference>